<dbReference type="OrthoDB" id="8922241at2759"/>
<dbReference type="Pfam" id="PF00096">
    <property type="entry name" value="zf-C2H2"/>
    <property type="match status" value="2"/>
</dbReference>
<keyword evidence="4" id="KW-0862">Zinc</keyword>
<dbReference type="PROSITE" id="PS50157">
    <property type="entry name" value="ZINC_FINGER_C2H2_2"/>
    <property type="match status" value="2"/>
</dbReference>
<evidence type="ECO:0000256" key="3">
    <source>
        <dbReference type="ARBA" id="ARBA00022771"/>
    </source>
</evidence>
<dbReference type="PROSITE" id="PS00028">
    <property type="entry name" value="ZINC_FINGER_C2H2_1"/>
    <property type="match status" value="2"/>
</dbReference>
<dbReference type="Gene3D" id="3.30.160.60">
    <property type="entry name" value="Classic Zinc Finger"/>
    <property type="match status" value="2"/>
</dbReference>
<reference evidence="8 9" key="1">
    <citation type="submission" date="2020-08" db="EMBL/GenBank/DDBJ databases">
        <authorList>
            <person name="Hejnol A."/>
        </authorList>
    </citation>
    <scope>NUCLEOTIDE SEQUENCE [LARGE SCALE GENOMIC DNA]</scope>
</reference>
<dbReference type="InterPro" id="IPR036236">
    <property type="entry name" value="Znf_C2H2_sf"/>
</dbReference>
<dbReference type="GO" id="GO:0005634">
    <property type="term" value="C:nucleus"/>
    <property type="evidence" value="ECO:0007669"/>
    <property type="project" value="TreeGrafter"/>
</dbReference>
<dbReference type="GO" id="GO:0045944">
    <property type="term" value="P:positive regulation of transcription by RNA polymerase II"/>
    <property type="evidence" value="ECO:0007669"/>
    <property type="project" value="TreeGrafter"/>
</dbReference>
<comment type="caution">
    <text evidence="8">The sequence shown here is derived from an EMBL/GenBank/DDBJ whole genome shotgun (WGS) entry which is preliminary data.</text>
</comment>
<feature type="region of interest" description="Disordered" evidence="6">
    <location>
        <begin position="104"/>
        <end position="188"/>
    </location>
</feature>
<keyword evidence="3 5" id="KW-0863">Zinc-finger</keyword>
<gene>
    <name evidence="8" type="ORF">DGYR_LOCUS5061</name>
</gene>
<dbReference type="PANTHER" id="PTHR24403">
    <property type="entry name" value="ZINC FINGER PROTEIN"/>
    <property type="match status" value="1"/>
</dbReference>
<dbReference type="AlphaFoldDB" id="A0A7I8VL60"/>
<dbReference type="PANTHER" id="PTHR24403:SF67">
    <property type="entry name" value="FI01116P-RELATED"/>
    <property type="match status" value="1"/>
</dbReference>
<feature type="domain" description="C2H2-type" evidence="7">
    <location>
        <begin position="283"/>
        <end position="310"/>
    </location>
</feature>
<sequence length="443" mass="49871">MKNIPTNSSIQSSFIELVRKFCSKVFADEDCHVQGLLAFTLPKERVVLVNVSQEIKNLQTPVSNFSDKIPISNITKIEPKTINQPIIIHPIPVLDSLSSLRLPSSSSSSISTKSNVIDSIQPTTNSVKNRRKGQPKRRKSNDSPAVFEVPSQVPLQSSYNAKRTKVEADSNAIVSRESTSDSDGWDNIDSRKEVSVEDELYKKITKTDSNSNLIAWPSPQIDESDGSSTLNDSNTESIFAPSPKMEPILNERGRVECQICQKELYDKSSLNHHMLIHKGIKPFKCPICHTTYRQKITMQRHMATHFNVDKKACELCGYKDKSQRKVFMHRVKEHGLPISANTFSDPMPADTAMTVRQTTYPVAMPEKLSLQIRYPDGRHDIDITIPDYPGSEEMRNKFAEKESQADESDPEQMVIDLKNSDRTPPARVPIRMQTRSGEKKSTG</sequence>
<keyword evidence="2" id="KW-0677">Repeat</keyword>
<feature type="region of interest" description="Disordered" evidence="6">
    <location>
        <begin position="396"/>
        <end position="443"/>
    </location>
</feature>
<evidence type="ECO:0000313" key="9">
    <source>
        <dbReference type="Proteomes" id="UP000549394"/>
    </source>
</evidence>
<evidence type="ECO:0000256" key="5">
    <source>
        <dbReference type="PROSITE-ProRule" id="PRU00042"/>
    </source>
</evidence>
<feature type="compositionally biased region" description="Low complexity" evidence="6">
    <location>
        <begin position="104"/>
        <end position="114"/>
    </location>
</feature>
<keyword evidence="1" id="KW-0479">Metal-binding</keyword>
<dbReference type="InterPro" id="IPR013087">
    <property type="entry name" value="Znf_C2H2_type"/>
</dbReference>
<feature type="compositionally biased region" description="Polar residues" evidence="6">
    <location>
        <begin position="226"/>
        <end position="237"/>
    </location>
</feature>
<proteinExistence type="predicted"/>
<protein>
    <submittedName>
        <fullName evidence="8">DgyrCDS5315</fullName>
    </submittedName>
</protein>
<dbReference type="Proteomes" id="UP000549394">
    <property type="component" value="Unassembled WGS sequence"/>
</dbReference>
<feature type="compositionally biased region" description="Polar residues" evidence="6">
    <location>
        <begin position="115"/>
        <end position="127"/>
    </location>
</feature>
<evidence type="ECO:0000313" key="8">
    <source>
        <dbReference type="EMBL" id="CAD5116424.1"/>
    </source>
</evidence>
<evidence type="ECO:0000256" key="1">
    <source>
        <dbReference type="ARBA" id="ARBA00022723"/>
    </source>
</evidence>
<evidence type="ECO:0000256" key="4">
    <source>
        <dbReference type="ARBA" id="ARBA00022833"/>
    </source>
</evidence>
<feature type="region of interest" description="Disordered" evidence="6">
    <location>
        <begin position="214"/>
        <end position="241"/>
    </location>
</feature>
<evidence type="ECO:0000259" key="7">
    <source>
        <dbReference type="PROSITE" id="PS50157"/>
    </source>
</evidence>
<dbReference type="InterPro" id="IPR050688">
    <property type="entry name" value="Zinc_finger/UBP_domain"/>
</dbReference>
<evidence type="ECO:0000256" key="6">
    <source>
        <dbReference type="SAM" id="MobiDB-lite"/>
    </source>
</evidence>
<evidence type="ECO:0000256" key="2">
    <source>
        <dbReference type="ARBA" id="ARBA00022737"/>
    </source>
</evidence>
<accession>A0A7I8VL60</accession>
<feature type="domain" description="C2H2-type" evidence="7">
    <location>
        <begin position="255"/>
        <end position="282"/>
    </location>
</feature>
<dbReference type="SUPFAM" id="SSF57667">
    <property type="entry name" value="beta-beta-alpha zinc fingers"/>
    <property type="match status" value="1"/>
</dbReference>
<feature type="compositionally biased region" description="Basic residues" evidence="6">
    <location>
        <begin position="128"/>
        <end position="139"/>
    </location>
</feature>
<dbReference type="GO" id="GO:0008270">
    <property type="term" value="F:zinc ion binding"/>
    <property type="evidence" value="ECO:0007669"/>
    <property type="project" value="UniProtKB-KW"/>
</dbReference>
<name>A0A7I8VL60_9ANNE</name>
<dbReference type="SMART" id="SM00355">
    <property type="entry name" value="ZnF_C2H2"/>
    <property type="match status" value="3"/>
</dbReference>
<keyword evidence="9" id="KW-1185">Reference proteome</keyword>
<organism evidence="8 9">
    <name type="scientific">Dimorphilus gyrociliatus</name>
    <dbReference type="NCBI Taxonomy" id="2664684"/>
    <lineage>
        <taxon>Eukaryota</taxon>
        <taxon>Metazoa</taxon>
        <taxon>Spiralia</taxon>
        <taxon>Lophotrochozoa</taxon>
        <taxon>Annelida</taxon>
        <taxon>Polychaeta</taxon>
        <taxon>Polychaeta incertae sedis</taxon>
        <taxon>Dinophilidae</taxon>
        <taxon>Dimorphilus</taxon>
    </lineage>
</organism>
<dbReference type="EMBL" id="CAJFCJ010000006">
    <property type="protein sequence ID" value="CAD5116424.1"/>
    <property type="molecule type" value="Genomic_DNA"/>
</dbReference>